<sequence>MAMTVNLSPVRRLGNAVHPAQAGAARGFTMALGESDNPMSFPPRCFGQDGLRLTGGVIRFRPYLSKQINLYCTGVEGGDRGSAERKQRNVRSIKLTREQLQKRTVGKGQRGRRSVCAPLAGLCEAKSGA</sequence>
<reference evidence="1" key="1">
    <citation type="journal article" date="2023" name="Science">
        <title>Genome structures resolve the early diversification of teleost fishes.</title>
        <authorList>
            <person name="Parey E."/>
            <person name="Louis A."/>
            <person name="Montfort J."/>
            <person name="Bouchez O."/>
            <person name="Roques C."/>
            <person name="Iampietro C."/>
            <person name="Lluch J."/>
            <person name="Castinel A."/>
            <person name="Donnadieu C."/>
            <person name="Desvignes T."/>
            <person name="Floi Bucao C."/>
            <person name="Jouanno E."/>
            <person name="Wen M."/>
            <person name="Mejri S."/>
            <person name="Dirks R."/>
            <person name="Jansen H."/>
            <person name="Henkel C."/>
            <person name="Chen W.J."/>
            <person name="Zahm M."/>
            <person name="Cabau C."/>
            <person name="Klopp C."/>
            <person name="Thompson A.W."/>
            <person name="Robinson-Rechavi M."/>
            <person name="Braasch I."/>
            <person name="Lecointre G."/>
            <person name="Bobe J."/>
            <person name="Postlethwait J.H."/>
            <person name="Berthelot C."/>
            <person name="Roest Crollius H."/>
            <person name="Guiguen Y."/>
        </authorList>
    </citation>
    <scope>NUCLEOTIDE SEQUENCE</scope>
    <source>
        <strain evidence="1">WJC10195</strain>
    </source>
</reference>
<evidence type="ECO:0000313" key="1">
    <source>
        <dbReference type="EMBL" id="KAJ8335434.1"/>
    </source>
</evidence>
<dbReference type="EMBL" id="JAINUF010000020">
    <property type="protein sequence ID" value="KAJ8335434.1"/>
    <property type="molecule type" value="Genomic_DNA"/>
</dbReference>
<protein>
    <submittedName>
        <fullName evidence="1">Uncharacterized protein</fullName>
    </submittedName>
</protein>
<dbReference type="AlphaFoldDB" id="A0A9Q1EAW5"/>
<evidence type="ECO:0000313" key="2">
    <source>
        <dbReference type="Proteomes" id="UP001152622"/>
    </source>
</evidence>
<keyword evidence="2" id="KW-1185">Reference proteome</keyword>
<proteinExistence type="predicted"/>
<accession>A0A9Q1EAW5</accession>
<dbReference type="Proteomes" id="UP001152622">
    <property type="component" value="Chromosome 20"/>
</dbReference>
<organism evidence="1 2">
    <name type="scientific">Synaphobranchus kaupii</name>
    <name type="common">Kaup's arrowtooth eel</name>
    <dbReference type="NCBI Taxonomy" id="118154"/>
    <lineage>
        <taxon>Eukaryota</taxon>
        <taxon>Metazoa</taxon>
        <taxon>Chordata</taxon>
        <taxon>Craniata</taxon>
        <taxon>Vertebrata</taxon>
        <taxon>Euteleostomi</taxon>
        <taxon>Actinopterygii</taxon>
        <taxon>Neopterygii</taxon>
        <taxon>Teleostei</taxon>
        <taxon>Anguilliformes</taxon>
        <taxon>Synaphobranchidae</taxon>
        <taxon>Synaphobranchus</taxon>
    </lineage>
</organism>
<gene>
    <name evidence="1" type="ORF">SKAU_G00387760</name>
</gene>
<comment type="caution">
    <text evidence="1">The sequence shown here is derived from an EMBL/GenBank/DDBJ whole genome shotgun (WGS) entry which is preliminary data.</text>
</comment>
<name>A0A9Q1EAW5_SYNKA</name>